<reference evidence="2" key="3">
    <citation type="submission" date="2021-05" db="UniProtKB">
        <authorList>
            <consortium name="EnsemblPlants"/>
        </authorList>
    </citation>
    <scope>IDENTIFICATION</scope>
    <source>
        <strain evidence="2">cv. B73</strain>
    </source>
</reference>
<evidence type="ECO:0000313" key="1">
    <source>
        <dbReference type="EMBL" id="ONM16213.1"/>
    </source>
</evidence>
<dbReference type="EMBL" id="CM007648">
    <property type="protein sequence ID" value="ONM16212.1"/>
    <property type="molecule type" value="Genomic_DNA"/>
</dbReference>
<gene>
    <name evidence="1" type="ORF">ZEAMMB73_Zm00001d003143</name>
</gene>
<dbReference type="AlphaFoldDB" id="A0A1D6E6Z9"/>
<sequence length="150" mass="17494">MVLHSRRRFHMQDLSNNQRSVDGFSLRFAYMNISHFYPNLKTIQATLVSAAKQSNGAFKFSCSFQFLFGFCRDRDSGYLTPLIQNDSTESLLRWQCQPVSHRNYRTTREIQIRRFQGSARYSRVASPSPRRLLQPQTTFHLISIYTDGGD</sequence>
<name>A0A1D6E6Z9_MAIZE</name>
<dbReference type="Gramene" id="Zm00001eb078330_T001">
    <property type="protein sequence ID" value="Zm00001eb078330_P001"/>
    <property type="gene ID" value="Zm00001eb078330"/>
</dbReference>
<reference evidence="2" key="2">
    <citation type="submission" date="2019-07" db="EMBL/GenBank/DDBJ databases">
        <authorList>
            <person name="Seetharam A."/>
            <person name="Woodhouse M."/>
            <person name="Cannon E."/>
        </authorList>
    </citation>
    <scope>NUCLEOTIDE SEQUENCE [LARGE SCALE GENOMIC DNA]</scope>
    <source>
        <strain evidence="2">cv. B73</strain>
    </source>
</reference>
<dbReference type="Proteomes" id="UP000007305">
    <property type="component" value="Chromosome 2"/>
</dbReference>
<accession>A0A1D6E6Z9</accession>
<reference evidence="1 3" key="1">
    <citation type="submission" date="2015-12" db="EMBL/GenBank/DDBJ databases">
        <title>Update maize B73 reference genome by single molecule sequencing technologies.</title>
        <authorList>
            <consortium name="Maize Genome Sequencing Project"/>
            <person name="Ware D."/>
        </authorList>
    </citation>
    <scope>NUCLEOTIDE SEQUENCE [LARGE SCALE GENOMIC DNA]</scope>
    <source>
        <strain evidence="3">cv. B73</strain>
        <tissue evidence="1">Seedling</tissue>
    </source>
</reference>
<dbReference type="ExpressionAtlas" id="A0A1D6E6Z9">
    <property type="expression patterns" value="baseline and differential"/>
</dbReference>
<evidence type="ECO:0000313" key="2">
    <source>
        <dbReference type="EnsemblPlants" id="Zm00001eb078330_P001"/>
    </source>
</evidence>
<protein>
    <submittedName>
        <fullName evidence="1 2">Uncharacterized protein</fullName>
    </submittedName>
</protein>
<dbReference type="IntAct" id="A0A1D6E6Z9">
    <property type="interactions" value="1"/>
</dbReference>
<organism evidence="1">
    <name type="scientific">Zea mays</name>
    <name type="common">Maize</name>
    <dbReference type="NCBI Taxonomy" id="4577"/>
    <lineage>
        <taxon>Eukaryota</taxon>
        <taxon>Viridiplantae</taxon>
        <taxon>Streptophyta</taxon>
        <taxon>Embryophyta</taxon>
        <taxon>Tracheophyta</taxon>
        <taxon>Spermatophyta</taxon>
        <taxon>Magnoliopsida</taxon>
        <taxon>Liliopsida</taxon>
        <taxon>Poales</taxon>
        <taxon>Poaceae</taxon>
        <taxon>PACMAD clade</taxon>
        <taxon>Panicoideae</taxon>
        <taxon>Andropogonodae</taxon>
        <taxon>Andropogoneae</taxon>
        <taxon>Tripsacinae</taxon>
        <taxon>Zea</taxon>
    </lineage>
</organism>
<evidence type="ECO:0000313" key="3">
    <source>
        <dbReference type="Proteomes" id="UP000007305"/>
    </source>
</evidence>
<keyword evidence="3" id="KW-1185">Reference proteome</keyword>
<dbReference type="STRING" id="4577.A0A1D6E6Z9"/>
<proteinExistence type="predicted"/>
<dbReference type="EnsemblPlants" id="Zm00001eb078330_T001">
    <property type="protein sequence ID" value="Zm00001eb078330_P001"/>
    <property type="gene ID" value="Zm00001eb078330"/>
</dbReference>
<dbReference type="EMBL" id="CM007648">
    <property type="protein sequence ID" value="ONM16213.1"/>
    <property type="molecule type" value="Genomic_DNA"/>
</dbReference>